<reference evidence="3" key="1">
    <citation type="submission" date="2023-07" db="EMBL/GenBank/DDBJ databases">
        <authorList>
            <consortium name="AG Swart"/>
            <person name="Singh M."/>
            <person name="Singh A."/>
            <person name="Seah K."/>
            <person name="Emmerich C."/>
        </authorList>
    </citation>
    <scope>NUCLEOTIDE SEQUENCE</scope>
    <source>
        <strain evidence="3">DP1</strain>
    </source>
</reference>
<feature type="region of interest" description="Disordered" evidence="2">
    <location>
        <begin position="542"/>
        <end position="605"/>
    </location>
</feature>
<feature type="compositionally biased region" description="Basic and acidic residues" evidence="2">
    <location>
        <begin position="542"/>
        <end position="553"/>
    </location>
</feature>
<feature type="compositionally biased region" description="Low complexity" evidence="2">
    <location>
        <begin position="25"/>
        <end position="35"/>
    </location>
</feature>
<evidence type="ECO:0000313" key="3">
    <source>
        <dbReference type="EMBL" id="CAI2382095.1"/>
    </source>
</evidence>
<organism evidence="3 4">
    <name type="scientific">Euplotes crassus</name>
    <dbReference type="NCBI Taxonomy" id="5936"/>
    <lineage>
        <taxon>Eukaryota</taxon>
        <taxon>Sar</taxon>
        <taxon>Alveolata</taxon>
        <taxon>Ciliophora</taxon>
        <taxon>Intramacronucleata</taxon>
        <taxon>Spirotrichea</taxon>
        <taxon>Hypotrichia</taxon>
        <taxon>Euplotida</taxon>
        <taxon>Euplotidae</taxon>
        <taxon>Moneuplotes</taxon>
    </lineage>
</organism>
<keyword evidence="1" id="KW-0175">Coiled coil</keyword>
<accession>A0AAD1XZP6</accession>
<gene>
    <name evidence="3" type="ORF">ECRASSUSDP1_LOCUS23562</name>
</gene>
<sequence>MSNFKPFATKMDGVTHKQEKSLTQSEKSLSYSRSSSIREDLDCALSKISDLLENDIKEDKWKDFNIYNEAMKDVDSASQFDIHFEQRSPLKEKNSNLALNCASQTSMKNIDKSPHLSAQGAFLEKRPMQHETPEKSAKDLDKQCEDLFKLENCSSVKEFVEELSKIIELSNQKDSMPELQESTDVKKVDRKNKLSEAVPLLNNTNRRTTAPKESCLSDIRRNLCNENLNSSDSKSVTSESMGAEEFIKKMEMDSSIFNDYINKSTRSLRITKTQDGKENMFTQNENPALEAPIDDGSKTSKVSSRVEKSANTFNDDIFMDIQRLIERDNKKGSNCLKNCDVRSLISAETMTKIYQDKKVQEVVKRIYDRELKIKNKISDLRMAKRMEELQACRQKPEISERSKKIIQKKSSWIPIYQQERIDQVQKARNKNINSLAEKLQKEKDKKAQLEEEMLQRYHKNRKITVSQFEQQYTQKMSEYQSNLKMRADKKLERDLDECTFIPITNHNKKTKKKQLESKSQTPLRSATNVVDRMEKYQKVKFNKMEKRRRDLTPKFKPKVLETYNSRRKSSRASKSQKAVREREEKREESSQTILFSSVGSSHSKPPLKKEAVLLKEDQKLNKDLDLNNDYHFDFQSLPNTDSKNDEKPQTCSKPTKITQEPEYVTFTNLHPILTSKHPSSIPLPQKSSEPPKTFKTPSNPTKVRPESASTIDLPSWNHSSIQSLKEDYNTPEFDRNTTTISCKSSFSTKEVKSRSNSSKRTSTQKKKASKKKFKCKSRKQTKFDPDTTLKTSKSRQSSNSSFGRTSIERKPAKPILSSDLQSILQSINVSYSDMFNKKRQQSLKRKDNK</sequence>
<dbReference type="Proteomes" id="UP001295684">
    <property type="component" value="Unassembled WGS sequence"/>
</dbReference>
<evidence type="ECO:0000256" key="1">
    <source>
        <dbReference type="SAM" id="Coils"/>
    </source>
</evidence>
<proteinExistence type="predicted"/>
<evidence type="ECO:0000313" key="4">
    <source>
        <dbReference type="Proteomes" id="UP001295684"/>
    </source>
</evidence>
<feature type="region of interest" description="Disordered" evidence="2">
    <location>
        <begin position="674"/>
        <end position="715"/>
    </location>
</feature>
<feature type="region of interest" description="Disordered" evidence="2">
    <location>
        <begin position="1"/>
        <end position="38"/>
    </location>
</feature>
<feature type="compositionally biased region" description="Basic residues" evidence="2">
    <location>
        <begin position="762"/>
        <end position="780"/>
    </location>
</feature>
<feature type="region of interest" description="Disordered" evidence="2">
    <location>
        <begin position="744"/>
        <end position="817"/>
    </location>
</feature>
<feature type="compositionally biased region" description="Low complexity" evidence="2">
    <location>
        <begin position="790"/>
        <end position="805"/>
    </location>
</feature>
<feature type="region of interest" description="Disordered" evidence="2">
    <location>
        <begin position="635"/>
        <end position="659"/>
    </location>
</feature>
<feature type="compositionally biased region" description="Polar residues" evidence="2">
    <location>
        <begin position="590"/>
        <end position="603"/>
    </location>
</feature>
<feature type="compositionally biased region" description="Basic and acidic residues" evidence="2">
    <location>
        <begin position="578"/>
        <end position="589"/>
    </location>
</feature>
<name>A0AAD1XZP6_EUPCR</name>
<feature type="compositionally biased region" description="Polar residues" evidence="2">
    <location>
        <begin position="649"/>
        <end position="658"/>
    </location>
</feature>
<feature type="coiled-coil region" evidence="1">
    <location>
        <begin position="429"/>
        <end position="456"/>
    </location>
</feature>
<feature type="compositionally biased region" description="Polar residues" evidence="2">
    <location>
        <begin position="685"/>
        <end position="715"/>
    </location>
</feature>
<comment type="caution">
    <text evidence="3">The sequence shown here is derived from an EMBL/GenBank/DDBJ whole genome shotgun (WGS) entry which is preliminary data.</text>
</comment>
<dbReference type="EMBL" id="CAMPGE010024242">
    <property type="protein sequence ID" value="CAI2382095.1"/>
    <property type="molecule type" value="Genomic_DNA"/>
</dbReference>
<keyword evidence="4" id="KW-1185">Reference proteome</keyword>
<evidence type="ECO:0000256" key="2">
    <source>
        <dbReference type="SAM" id="MobiDB-lite"/>
    </source>
</evidence>
<dbReference type="AlphaFoldDB" id="A0AAD1XZP6"/>
<feature type="region of interest" description="Disordered" evidence="2">
    <location>
        <begin position="507"/>
        <end position="529"/>
    </location>
</feature>
<protein>
    <submittedName>
        <fullName evidence="3">Uncharacterized protein</fullName>
    </submittedName>
</protein>